<sequence length="80" mass="9428">MVKLLYILYGKVQIVSMFISIVFLVNAQTFDWATCFTRIWPQKIAYFFIVKVEAHNWKAAKVVLTRVCLYNEISDTNGRY</sequence>
<organism evidence="2">
    <name type="scientific">Solanum chacoense</name>
    <name type="common">Chaco potato</name>
    <dbReference type="NCBI Taxonomy" id="4108"/>
    <lineage>
        <taxon>Eukaryota</taxon>
        <taxon>Viridiplantae</taxon>
        <taxon>Streptophyta</taxon>
        <taxon>Embryophyta</taxon>
        <taxon>Tracheophyta</taxon>
        <taxon>Spermatophyta</taxon>
        <taxon>Magnoliopsida</taxon>
        <taxon>eudicotyledons</taxon>
        <taxon>Gunneridae</taxon>
        <taxon>Pentapetalae</taxon>
        <taxon>asterids</taxon>
        <taxon>lamiids</taxon>
        <taxon>Solanales</taxon>
        <taxon>Solanaceae</taxon>
        <taxon>Solanoideae</taxon>
        <taxon>Solaneae</taxon>
        <taxon>Solanum</taxon>
    </lineage>
</organism>
<evidence type="ECO:0000256" key="1">
    <source>
        <dbReference type="SAM" id="Phobius"/>
    </source>
</evidence>
<keyword evidence="1" id="KW-0812">Transmembrane</keyword>
<feature type="transmembrane region" description="Helical" evidence="1">
    <location>
        <begin position="6"/>
        <end position="25"/>
    </location>
</feature>
<dbReference type="EMBL" id="GEDG01026833">
    <property type="protein sequence ID" value="JAP14245.1"/>
    <property type="molecule type" value="Transcribed_RNA"/>
</dbReference>
<keyword evidence="1" id="KW-0472">Membrane</keyword>
<evidence type="ECO:0000313" key="2">
    <source>
        <dbReference type="EMBL" id="JAP14245.1"/>
    </source>
</evidence>
<dbReference type="AlphaFoldDB" id="A0A0V0H1H0"/>
<proteinExistence type="predicted"/>
<protein>
    <submittedName>
        <fullName evidence="2">Putative ovule protein</fullName>
    </submittedName>
</protein>
<name>A0A0V0H1H0_SOLCH</name>
<accession>A0A0V0H1H0</accession>
<keyword evidence="1" id="KW-1133">Transmembrane helix</keyword>
<reference evidence="2" key="1">
    <citation type="submission" date="2015-12" db="EMBL/GenBank/DDBJ databases">
        <title>Gene expression during late stages of embryo sac development: a critical building block for successful pollen-pistil interactions.</title>
        <authorList>
            <person name="Liu Y."/>
            <person name="Joly V."/>
            <person name="Sabar M."/>
            <person name="Matton D.P."/>
        </authorList>
    </citation>
    <scope>NUCLEOTIDE SEQUENCE</scope>
</reference>